<dbReference type="InterPro" id="IPR053733">
    <property type="entry name" value="Heme_Transport_Util_sf"/>
</dbReference>
<sequence length="344" mass="38745">MSQSLYSRYVAARADHPQLYARDLAALLETSEAQLAAARVGHDARRLADEPKALLGALASVGELKAITRNDWAVHEQVGHYVNQQLDGHAGLILNPGGIDLRLFLKQWHSVFVLEESSARGVRHSLQFFDAQGDAIHKVYATENSDMAAWQQLIAQFAREENPELEVVAAQKQAFATEVDSARLEEEWRGMTDVHQFYMILHRHRLSRQQAFNSVSDDLARRVDNQAVEALLNRVQQDGNPIMVFVANRGAVQIFTGPLARVEPMRGWLNIFNPEFTLHLRDSEIAESWITRKPTVDGVVTSLELYAADGTQIAQLYGERKEGQPEQSLWREQLAELEESEVTV</sequence>
<dbReference type="CDD" id="cd16830">
    <property type="entry name" value="HemS-like_N"/>
    <property type="match status" value="1"/>
</dbReference>
<feature type="domain" description="Haemin-degrading HemS/ChuX" evidence="1">
    <location>
        <begin position="206"/>
        <end position="337"/>
    </location>
</feature>
<evidence type="ECO:0000313" key="2">
    <source>
        <dbReference type="EMBL" id="PRD13823.1"/>
    </source>
</evidence>
<reference evidence="2 3" key="1">
    <citation type="submission" date="2017-10" db="EMBL/GenBank/DDBJ databases">
        <title>Draft genome of two endophytic bacteria isolated from 'guarana' Paullinia cupana (Mart.) Ducke.</title>
        <authorList>
            <person name="Siqueira K.A."/>
            <person name="Liotti R.G."/>
            <person name="Mendes T.A."/>
            <person name="Soares M.A."/>
        </authorList>
    </citation>
    <scope>NUCLEOTIDE SEQUENCE [LARGE SCALE GENOMIC DNA]</scope>
    <source>
        <strain evidence="2 3">342</strain>
    </source>
</reference>
<keyword evidence="3" id="KW-1185">Reference proteome</keyword>
<gene>
    <name evidence="2" type="ORF">CQW29_18935</name>
</gene>
<dbReference type="SUPFAM" id="SSF144064">
    <property type="entry name" value="Heme iron utilization protein-like"/>
    <property type="match status" value="1"/>
</dbReference>
<proteinExistence type="predicted"/>
<evidence type="ECO:0000313" key="3">
    <source>
        <dbReference type="Proteomes" id="UP000239181"/>
    </source>
</evidence>
<name>A0A2S9I7P9_9GAMM</name>
<feature type="domain" description="Haemin-degrading HemS/ChuX" evidence="1">
    <location>
        <begin position="30"/>
        <end position="157"/>
    </location>
</feature>
<dbReference type="GO" id="GO:0006826">
    <property type="term" value="P:iron ion transport"/>
    <property type="evidence" value="ECO:0007669"/>
    <property type="project" value="InterPro"/>
</dbReference>
<dbReference type="Pfam" id="PF05171">
    <property type="entry name" value="HemS"/>
    <property type="match status" value="2"/>
</dbReference>
<dbReference type="CDD" id="cd16831">
    <property type="entry name" value="HemS-like_C"/>
    <property type="match status" value="1"/>
</dbReference>
<accession>A0A2S9I7P9</accession>
<evidence type="ECO:0000259" key="1">
    <source>
        <dbReference type="Pfam" id="PF05171"/>
    </source>
</evidence>
<dbReference type="OrthoDB" id="316630at2"/>
<dbReference type="Gene3D" id="3.40.1570.10">
    <property type="entry name" value="HemS/ChuS/ChuX like domains"/>
    <property type="match status" value="2"/>
</dbReference>
<protein>
    <submittedName>
        <fullName evidence="2">Hemin-degrading factor</fullName>
    </submittedName>
</protein>
<comment type="caution">
    <text evidence="2">The sequence shown here is derived from an EMBL/GenBank/DDBJ whole genome shotgun (WGS) entry which is preliminary data.</text>
</comment>
<dbReference type="InterPro" id="IPR007845">
    <property type="entry name" value="HemS/ChuX_dom"/>
</dbReference>
<dbReference type="EMBL" id="PDET01000015">
    <property type="protein sequence ID" value="PRD13823.1"/>
    <property type="molecule type" value="Genomic_DNA"/>
</dbReference>
<dbReference type="AlphaFoldDB" id="A0A2S9I7P9"/>
<dbReference type="RefSeq" id="WP_105594298.1">
    <property type="nucleotide sequence ID" value="NZ_PDET01000015.1"/>
</dbReference>
<organism evidence="2 3">
    <name type="scientific">Pantoea coffeiphila</name>
    <dbReference type="NCBI Taxonomy" id="1465635"/>
    <lineage>
        <taxon>Bacteria</taxon>
        <taxon>Pseudomonadati</taxon>
        <taxon>Pseudomonadota</taxon>
        <taxon>Gammaproteobacteria</taxon>
        <taxon>Enterobacterales</taxon>
        <taxon>Erwiniaceae</taxon>
        <taxon>Pantoea</taxon>
    </lineage>
</organism>
<dbReference type="Proteomes" id="UP000239181">
    <property type="component" value="Unassembled WGS sequence"/>
</dbReference>